<dbReference type="AlphaFoldDB" id="A0AAP6BBQ2"/>
<evidence type="ECO:0000313" key="2">
    <source>
        <dbReference type="EMBL" id="MDX3023437.1"/>
    </source>
</evidence>
<dbReference type="GeneID" id="69813613"/>
<accession>A0AAP6BBQ2</accession>
<gene>
    <name evidence="1" type="ORF">PV399_19150</name>
    <name evidence="2" type="ORF">PV666_37010</name>
</gene>
<dbReference type="EMBL" id="JARAWP010000027">
    <property type="protein sequence ID" value="MDX3023437.1"/>
    <property type="molecule type" value="Genomic_DNA"/>
</dbReference>
<dbReference type="Proteomes" id="UP001272987">
    <property type="component" value="Unassembled WGS sequence"/>
</dbReference>
<name>A0AAP6BBQ2_9ACTN</name>
<dbReference type="EMBL" id="JARAWC010000013">
    <property type="protein sequence ID" value="MDX2961816.1"/>
    <property type="molecule type" value="Genomic_DNA"/>
</dbReference>
<dbReference type="RefSeq" id="WP_029184667.1">
    <property type="nucleotide sequence ID" value="NZ_BCMK01000001.1"/>
</dbReference>
<proteinExistence type="predicted"/>
<organism evidence="1 4">
    <name type="scientific">Streptomyces acidiscabies</name>
    <dbReference type="NCBI Taxonomy" id="42234"/>
    <lineage>
        <taxon>Bacteria</taxon>
        <taxon>Bacillati</taxon>
        <taxon>Actinomycetota</taxon>
        <taxon>Actinomycetes</taxon>
        <taxon>Kitasatosporales</taxon>
        <taxon>Streptomycetaceae</taxon>
        <taxon>Streptomyces</taxon>
    </lineage>
</organism>
<sequence length="63" mass="6910">MTSEVVRRRVVVATILTWASVLARAPELVPRVVTPAGAVTASRTRSAARRRARYAFCRQAGRS</sequence>
<keyword evidence="3" id="KW-1185">Reference proteome</keyword>
<reference evidence="1 3" key="1">
    <citation type="journal article" date="2023" name="Microb. Genom.">
        <title>Mesoterricola silvestris gen. nov., sp. nov., Mesoterricola sediminis sp. nov., Geothrix oryzae sp. nov., Geothrix edaphica sp. nov., Geothrix rubra sp. nov., and Geothrix limicola sp. nov., six novel members of Acidobacteriota isolated from soils.</title>
        <authorList>
            <person name="Weisberg A.J."/>
            <person name="Pearce E."/>
            <person name="Kramer C.G."/>
            <person name="Chang J.H."/>
            <person name="Clarke C.R."/>
        </authorList>
    </citation>
    <scope>NUCLEOTIDE SEQUENCE</scope>
    <source>
        <strain evidence="2 3">NB05-1H</strain>
        <strain evidence="1">NRRL_B-16521</strain>
    </source>
</reference>
<comment type="caution">
    <text evidence="1">The sequence shown here is derived from an EMBL/GenBank/DDBJ whole genome shotgun (WGS) entry which is preliminary data.</text>
</comment>
<evidence type="ECO:0000313" key="4">
    <source>
        <dbReference type="Proteomes" id="UP001282288"/>
    </source>
</evidence>
<evidence type="ECO:0000313" key="3">
    <source>
        <dbReference type="Proteomes" id="UP001272987"/>
    </source>
</evidence>
<protein>
    <submittedName>
        <fullName evidence="1">Uncharacterized protein</fullName>
    </submittedName>
</protein>
<evidence type="ECO:0000313" key="1">
    <source>
        <dbReference type="EMBL" id="MDX2961816.1"/>
    </source>
</evidence>
<dbReference type="Proteomes" id="UP001282288">
    <property type="component" value="Unassembled WGS sequence"/>
</dbReference>